<evidence type="ECO:0000313" key="1">
    <source>
        <dbReference type="EMBL" id="MPC54030.1"/>
    </source>
</evidence>
<reference evidence="1 2" key="1">
    <citation type="submission" date="2019-05" db="EMBL/GenBank/DDBJ databases">
        <title>Another draft genome of Portunus trituberculatus and its Hox gene families provides insights of decapod evolution.</title>
        <authorList>
            <person name="Jeong J.-H."/>
            <person name="Song I."/>
            <person name="Kim S."/>
            <person name="Choi T."/>
            <person name="Kim D."/>
            <person name="Ryu S."/>
            <person name="Kim W."/>
        </authorList>
    </citation>
    <scope>NUCLEOTIDE SEQUENCE [LARGE SCALE GENOMIC DNA]</scope>
    <source>
        <tissue evidence="1">Muscle</tissue>
    </source>
</reference>
<name>A0A5B7G1U4_PORTR</name>
<gene>
    <name evidence="1" type="ORF">E2C01_047935</name>
</gene>
<comment type="caution">
    <text evidence="1">The sequence shown here is derived from an EMBL/GenBank/DDBJ whole genome shotgun (WGS) entry which is preliminary data.</text>
</comment>
<dbReference type="AlphaFoldDB" id="A0A5B7G1U4"/>
<organism evidence="1 2">
    <name type="scientific">Portunus trituberculatus</name>
    <name type="common">Swimming crab</name>
    <name type="synonym">Neptunus trituberculatus</name>
    <dbReference type="NCBI Taxonomy" id="210409"/>
    <lineage>
        <taxon>Eukaryota</taxon>
        <taxon>Metazoa</taxon>
        <taxon>Ecdysozoa</taxon>
        <taxon>Arthropoda</taxon>
        <taxon>Crustacea</taxon>
        <taxon>Multicrustacea</taxon>
        <taxon>Malacostraca</taxon>
        <taxon>Eumalacostraca</taxon>
        <taxon>Eucarida</taxon>
        <taxon>Decapoda</taxon>
        <taxon>Pleocyemata</taxon>
        <taxon>Brachyura</taxon>
        <taxon>Eubrachyura</taxon>
        <taxon>Portunoidea</taxon>
        <taxon>Portunidae</taxon>
        <taxon>Portuninae</taxon>
        <taxon>Portunus</taxon>
    </lineage>
</organism>
<dbReference type="OrthoDB" id="6373033at2759"/>
<accession>A0A5B7G1U4</accession>
<sequence length="78" mass="8705">MLKSIKGRKATAIFMDLEKAFEMASAEAIIETLPRRGVSGKLLAWTRDFLINREAKVTFQGKLSNSRTFENGTPRTAS</sequence>
<dbReference type="EMBL" id="VSRR010012055">
    <property type="protein sequence ID" value="MPC54030.1"/>
    <property type="molecule type" value="Genomic_DNA"/>
</dbReference>
<evidence type="ECO:0000313" key="2">
    <source>
        <dbReference type="Proteomes" id="UP000324222"/>
    </source>
</evidence>
<protein>
    <submittedName>
        <fullName evidence="1">Uncharacterized protein</fullName>
    </submittedName>
</protein>
<keyword evidence="2" id="KW-1185">Reference proteome</keyword>
<dbReference type="Proteomes" id="UP000324222">
    <property type="component" value="Unassembled WGS sequence"/>
</dbReference>
<proteinExistence type="predicted"/>